<evidence type="ECO:0000256" key="4">
    <source>
        <dbReference type="ARBA" id="ARBA00022525"/>
    </source>
</evidence>
<evidence type="ECO:0000259" key="30">
    <source>
        <dbReference type="PROSITE" id="PS50835"/>
    </source>
</evidence>
<evidence type="ECO:0000256" key="15">
    <source>
        <dbReference type="ARBA" id="ARBA00023273"/>
    </source>
</evidence>
<dbReference type="InterPro" id="IPR035976">
    <property type="entry name" value="Sushi/SCR/CCP_sf"/>
</dbReference>
<name>A0AAJ8B987_LATCA</name>
<dbReference type="FunFam" id="3.10.100.10:FF:000003">
    <property type="entry name" value="Versican core protein"/>
    <property type="match status" value="1"/>
</dbReference>
<dbReference type="Pfam" id="PF00059">
    <property type="entry name" value="Lectin_C"/>
    <property type="match status" value="1"/>
</dbReference>
<comment type="subcellular location">
    <subcellularLocation>
        <location evidence="1">Cell projection</location>
        <location evidence="1">Cilium</location>
        <location evidence="1">Photoreceptor outer segment</location>
    </subcellularLocation>
    <subcellularLocation>
        <location evidence="2">Secreted</location>
        <location evidence="2">Extracellular space</location>
        <location evidence="2">Extracellular matrix</location>
        <location evidence="2">Interphotoreceptor matrix</location>
    </subcellularLocation>
</comment>
<evidence type="ECO:0000256" key="23">
    <source>
        <dbReference type="PROSITE-ProRule" id="PRU00076"/>
    </source>
</evidence>
<feature type="domain" description="Sushi" evidence="31">
    <location>
        <begin position="1365"/>
        <end position="1425"/>
    </location>
</feature>
<evidence type="ECO:0000256" key="21">
    <source>
        <dbReference type="ARBA" id="ARBA00044263"/>
    </source>
</evidence>
<dbReference type="CDD" id="cd00033">
    <property type="entry name" value="CCP"/>
    <property type="match status" value="1"/>
</dbReference>
<dbReference type="InterPro" id="IPR016186">
    <property type="entry name" value="C-type_lectin-like/link_sf"/>
</dbReference>
<dbReference type="SMART" id="SM00179">
    <property type="entry name" value="EGF_CA"/>
    <property type="match status" value="2"/>
</dbReference>
<feature type="compositionally biased region" description="Basic residues" evidence="26">
    <location>
        <begin position="1048"/>
        <end position="1057"/>
    </location>
</feature>
<evidence type="ECO:0000256" key="19">
    <source>
        <dbReference type="ARBA" id="ARBA00044099"/>
    </source>
</evidence>
<evidence type="ECO:0000256" key="11">
    <source>
        <dbReference type="ARBA" id="ARBA00022837"/>
    </source>
</evidence>
<dbReference type="PROSITE" id="PS00290">
    <property type="entry name" value="IG_MHC"/>
    <property type="match status" value="1"/>
</dbReference>
<feature type="domain" description="Ig-like" evidence="30">
    <location>
        <begin position="24"/>
        <end position="169"/>
    </location>
</feature>
<keyword evidence="14" id="KW-0325">Glycoprotein</keyword>
<dbReference type="InterPro" id="IPR000742">
    <property type="entry name" value="EGF"/>
</dbReference>
<feature type="compositionally biased region" description="Acidic residues" evidence="26">
    <location>
        <begin position="921"/>
        <end position="934"/>
    </location>
</feature>
<dbReference type="SUPFAM" id="SSF48726">
    <property type="entry name" value="Immunoglobulin"/>
    <property type="match status" value="1"/>
</dbReference>
<evidence type="ECO:0000256" key="6">
    <source>
        <dbReference type="ARBA" id="ARBA00022536"/>
    </source>
</evidence>
<dbReference type="GO" id="GO:1901222">
    <property type="term" value="P:regulation of non-canonical NF-kappaB signal transduction"/>
    <property type="evidence" value="ECO:0007669"/>
    <property type="project" value="UniProtKB-ARBA"/>
</dbReference>
<evidence type="ECO:0000256" key="9">
    <source>
        <dbReference type="ARBA" id="ARBA00022734"/>
    </source>
</evidence>
<dbReference type="FunFam" id="2.10.25.10:FF:000472">
    <property type="entry name" value="Uncharacterized protein, isoform A"/>
    <property type="match status" value="1"/>
</dbReference>
<dbReference type="PROSITE" id="PS50026">
    <property type="entry name" value="EGF_3"/>
    <property type="match status" value="2"/>
</dbReference>
<dbReference type="InterPro" id="IPR003006">
    <property type="entry name" value="Ig/MHC_CS"/>
</dbReference>
<evidence type="ECO:0000256" key="22">
    <source>
        <dbReference type="ARBA" id="ARBA00044266"/>
    </source>
</evidence>
<evidence type="ECO:0000313" key="33">
    <source>
        <dbReference type="Proteomes" id="UP000694890"/>
    </source>
</evidence>
<reference evidence="34" key="1">
    <citation type="submission" date="2025-08" db="UniProtKB">
        <authorList>
            <consortium name="RefSeq"/>
        </authorList>
    </citation>
    <scope>IDENTIFICATION</scope>
    <source>
        <tissue evidence="34">Brain</tissue>
    </source>
</reference>
<feature type="region of interest" description="Disordered" evidence="26">
    <location>
        <begin position="895"/>
        <end position="967"/>
    </location>
</feature>
<dbReference type="SMART" id="SM00445">
    <property type="entry name" value="LINK"/>
    <property type="match status" value="2"/>
</dbReference>
<dbReference type="GO" id="GO:0060218">
    <property type="term" value="P:hematopoietic stem cell differentiation"/>
    <property type="evidence" value="ECO:0007669"/>
    <property type="project" value="UniProtKB-ARBA"/>
</dbReference>
<feature type="compositionally biased region" description="Polar residues" evidence="26">
    <location>
        <begin position="1068"/>
        <end position="1078"/>
    </location>
</feature>
<dbReference type="Gene3D" id="3.10.100.10">
    <property type="entry name" value="Mannose-Binding Protein A, subunit A"/>
    <property type="match status" value="3"/>
</dbReference>
<dbReference type="InterPro" id="IPR016187">
    <property type="entry name" value="CTDL_fold"/>
</dbReference>
<dbReference type="CDD" id="cd00053">
    <property type="entry name" value="EGF"/>
    <property type="match status" value="1"/>
</dbReference>
<dbReference type="InterPro" id="IPR033987">
    <property type="entry name" value="CSPG_CTLD"/>
</dbReference>
<keyword evidence="8 27" id="KW-0732">Signal</keyword>
<evidence type="ECO:0000256" key="2">
    <source>
        <dbReference type="ARBA" id="ARBA00004593"/>
    </source>
</evidence>
<dbReference type="Pfam" id="PF00193">
    <property type="entry name" value="Xlink"/>
    <property type="match status" value="2"/>
</dbReference>
<evidence type="ECO:0000256" key="16">
    <source>
        <dbReference type="ARBA" id="ARBA00023290"/>
    </source>
</evidence>
<dbReference type="SMART" id="SM00034">
    <property type="entry name" value="CLECT"/>
    <property type="match status" value="1"/>
</dbReference>
<dbReference type="GO" id="GO:0002052">
    <property type="term" value="P:positive regulation of neuroblast proliferation"/>
    <property type="evidence" value="ECO:0007669"/>
    <property type="project" value="TreeGrafter"/>
</dbReference>
<evidence type="ECO:0000256" key="20">
    <source>
        <dbReference type="ARBA" id="ARBA00044230"/>
    </source>
</evidence>
<feature type="compositionally biased region" description="Low complexity" evidence="26">
    <location>
        <begin position="985"/>
        <end position="1001"/>
    </location>
</feature>
<evidence type="ECO:0000256" key="10">
    <source>
        <dbReference type="ARBA" id="ARBA00022737"/>
    </source>
</evidence>
<dbReference type="CDD" id="cd00054">
    <property type="entry name" value="EGF_CA"/>
    <property type="match status" value="1"/>
</dbReference>
<evidence type="ECO:0000256" key="25">
    <source>
        <dbReference type="PROSITE-ProRule" id="PRU00323"/>
    </source>
</evidence>
<dbReference type="InterPro" id="IPR018378">
    <property type="entry name" value="C-type_lectin_CS"/>
</dbReference>
<dbReference type="GO" id="GO:0010001">
    <property type="term" value="P:glial cell differentiation"/>
    <property type="evidence" value="ECO:0007669"/>
    <property type="project" value="TreeGrafter"/>
</dbReference>
<dbReference type="CDD" id="cd03520">
    <property type="entry name" value="Link_domain_CSPGs_modules_2_4"/>
    <property type="match status" value="1"/>
</dbReference>
<dbReference type="GO" id="GO:0005540">
    <property type="term" value="F:hyaluronic acid binding"/>
    <property type="evidence" value="ECO:0007669"/>
    <property type="project" value="UniProtKB-KW"/>
</dbReference>
<dbReference type="PROSITE" id="PS00010">
    <property type="entry name" value="ASX_HYDROXYL"/>
    <property type="match status" value="1"/>
</dbReference>
<dbReference type="SMART" id="SM00032">
    <property type="entry name" value="CCP"/>
    <property type="match status" value="1"/>
</dbReference>
<evidence type="ECO:0000256" key="18">
    <source>
        <dbReference type="ARBA" id="ARBA00043896"/>
    </source>
</evidence>
<dbReference type="GO" id="GO:0072534">
    <property type="term" value="C:perineuronal net"/>
    <property type="evidence" value="ECO:0007669"/>
    <property type="project" value="TreeGrafter"/>
</dbReference>
<feature type="domain" description="EGF-like" evidence="28">
    <location>
        <begin position="1198"/>
        <end position="1234"/>
    </location>
</feature>
<dbReference type="PANTHER" id="PTHR22804">
    <property type="entry name" value="AGGRECAN/VERSICAN PROTEOGLYCAN"/>
    <property type="match status" value="1"/>
</dbReference>
<feature type="domain" description="EGF-like" evidence="28">
    <location>
        <begin position="1160"/>
        <end position="1196"/>
    </location>
</feature>
<dbReference type="Proteomes" id="UP000694890">
    <property type="component" value="Linkage group LG9"/>
</dbReference>
<keyword evidence="9" id="KW-0430">Lectin</keyword>
<keyword evidence="11" id="KW-0106">Calcium</keyword>
<feature type="domain" description="Link" evidence="32">
    <location>
        <begin position="173"/>
        <end position="268"/>
    </location>
</feature>
<dbReference type="PANTHER" id="PTHR22804:SF6">
    <property type="entry name" value="VERSICAN CORE PROTEIN"/>
    <property type="match status" value="1"/>
</dbReference>
<dbReference type="InterPro" id="IPR013783">
    <property type="entry name" value="Ig-like_fold"/>
</dbReference>
<evidence type="ECO:0000259" key="31">
    <source>
        <dbReference type="PROSITE" id="PS50923"/>
    </source>
</evidence>
<feature type="region of interest" description="Disordered" evidence="26">
    <location>
        <begin position="500"/>
        <end position="539"/>
    </location>
</feature>
<dbReference type="SMART" id="SM00409">
    <property type="entry name" value="IG"/>
    <property type="match status" value="1"/>
</dbReference>
<dbReference type="CDD" id="cd03588">
    <property type="entry name" value="CLECT_CSPGs"/>
    <property type="match status" value="1"/>
</dbReference>
<keyword evidence="10" id="KW-0677">Repeat</keyword>
<feature type="disulfide bond" evidence="23">
    <location>
        <begin position="1224"/>
        <end position="1233"/>
    </location>
</feature>
<accession>A0AAJ8B987</accession>
<dbReference type="InterPro" id="IPR000538">
    <property type="entry name" value="Link_dom"/>
</dbReference>
<dbReference type="GeneID" id="108895784"/>
<dbReference type="PROSITE" id="PS00615">
    <property type="entry name" value="C_TYPE_LECTIN_1"/>
    <property type="match status" value="1"/>
</dbReference>
<evidence type="ECO:0000256" key="17">
    <source>
        <dbReference type="ARBA" id="ARBA00023319"/>
    </source>
</evidence>
<keyword evidence="6 23" id="KW-0245">EGF-like domain</keyword>
<keyword evidence="13 23" id="KW-1015">Disulfide bond</keyword>
<dbReference type="GO" id="GO:0045202">
    <property type="term" value="C:synapse"/>
    <property type="evidence" value="ECO:0007669"/>
    <property type="project" value="TreeGrafter"/>
</dbReference>
<evidence type="ECO:0000259" key="29">
    <source>
        <dbReference type="PROSITE" id="PS50041"/>
    </source>
</evidence>
<evidence type="ECO:0000259" key="32">
    <source>
        <dbReference type="PROSITE" id="PS50963"/>
    </source>
</evidence>
<protein>
    <recommendedName>
        <fullName evidence="19">Versican core protein</fullName>
    </recommendedName>
    <alternativeName>
        <fullName evidence="20">Chondroitin sulfate proteoglycan core protein 2</fullName>
    </alternativeName>
    <alternativeName>
        <fullName evidence="21">Large fibroblast proteoglycan</fullName>
    </alternativeName>
    <alternativeName>
        <fullName evidence="22">PG-M</fullName>
    </alternativeName>
</protein>
<dbReference type="GO" id="GO:0005509">
    <property type="term" value="F:calcium ion binding"/>
    <property type="evidence" value="ECO:0007669"/>
    <property type="project" value="InterPro"/>
</dbReference>
<dbReference type="PROSITE" id="PS01187">
    <property type="entry name" value="EGF_CA"/>
    <property type="match status" value="1"/>
</dbReference>
<feature type="region of interest" description="Disordered" evidence="26">
    <location>
        <begin position="812"/>
        <end position="840"/>
    </location>
</feature>
<dbReference type="GO" id="GO:0033165">
    <property type="term" value="C:interphotoreceptor matrix"/>
    <property type="evidence" value="ECO:0007669"/>
    <property type="project" value="UniProtKB-SubCell"/>
</dbReference>
<dbReference type="InterPro" id="IPR050691">
    <property type="entry name" value="Hyaluronan_bind_Proteoglycan"/>
</dbReference>
<feature type="disulfide bond" evidence="23">
    <location>
        <begin position="1186"/>
        <end position="1195"/>
    </location>
</feature>
<evidence type="ECO:0000256" key="13">
    <source>
        <dbReference type="ARBA" id="ARBA00023157"/>
    </source>
</evidence>
<dbReference type="PROSITE" id="PS50923">
    <property type="entry name" value="SUSHI"/>
    <property type="match status" value="1"/>
</dbReference>
<evidence type="ECO:0000256" key="26">
    <source>
        <dbReference type="SAM" id="MobiDB-lite"/>
    </source>
</evidence>
<dbReference type="PRINTS" id="PR01265">
    <property type="entry name" value="LINKMODULE"/>
</dbReference>
<dbReference type="InterPro" id="IPR001304">
    <property type="entry name" value="C-type_lectin-like"/>
</dbReference>
<feature type="region of interest" description="Disordered" evidence="26">
    <location>
        <begin position="774"/>
        <end position="796"/>
    </location>
</feature>
<evidence type="ECO:0000259" key="28">
    <source>
        <dbReference type="PROSITE" id="PS50026"/>
    </source>
</evidence>
<evidence type="ECO:0000313" key="34">
    <source>
        <dbReference type="RefSeq" id="XP_050928757.1"/>
    </source>
</evidence>
<feature type="region of interest" description="Disordered" evidence="26">
    <location>
        <begin position="981"/>
        <end position="1001"/>
    </location>
</feature>
<evidence type="ECO:0000256" key="14">
    <source>
        <dbReference type="ARBA" id="ARBA00023180"/>
    </source>
</evidence>
<dbReference type="GO" id="GO:0001750">
    <property type="term" value="C:photoreceptor outer segment"/>
    <property type="evidence" value="ECO:0007669"/>
    <property type="project" value="UniProtKB-SubCell"/>
</dbReference>
<feature type="domain" description="C-type lectin" evidence="29">
    <location>
        <begin position="1247"/>
        <end position="1361"/>
    </location>
</feature>
<feature type="compositionally biased region" description="Polar residues" evidence="26">
    <location>
        <begin position="943"/>
        <end position="958"/>
    </location>
</feature>
<feature type="compositionally biased region" description="Polar residues" evidence="26">
    <location>
        <begin position="812"/>
        <end position="837"/>
    </location>
</feature>
<dbReference type="CDD" id="cd03517">
    <property type="entry name" value="Link_domain_CSPGs_modules_1_3"/>
    <property type="match status" value="1"/>
</dbReference>
<keyword evidence="4" id="KW-0964">Secreted</keyword>
<dbReference type="Gene3D" id="2.60.40.10">
    <property type="entry name" value="Immunoglobulins"/>
    <property type="match status" value="1"/>
</dbReference>
<dbReference type="RefSeq" id="XP_050928757.1">
    <property type="nucleotide sequence ID" value="XM_051072800.1"/>
</dbReference>
<dbReference type="InterPro" id="IPR000152">
    <property type="entry name" value="EGF-type_Asp/Asn_hydroxyl_site"/>
</dbReference>
<dbReference type="GO" id="GO:0030246">
    <property type="term" value="F:carbohydrate binding"/>
    <property type="evidence" value="ECO:0007669"/>
    <property type="project" value="UniProtKB-KW"/>
</dbReference>
<dbReference type="GO" id="GO:0001501">
    <property type="term" value="P:skeletal system development"/>
    <property type="evidence" value="ECO:0007669"/>
    <property type="project" value="TreeGrafter"/>
</dbReference>
<dbReference type="FunFam" id="3.10.100.10:FF:000011">
    <property type="entry name" value="Aggrecan core protein"/>
    <property type="match status" value="1"/>
</dbReference>
<dbReference type="Gene3D" id="2.10.25.10">
    <property type="entry name" value="Laminin"/>
    <property type="match status" value="2"/>
</dbReference>
<dbReference type="GO" id="GO:0007417">
    <property type="term" value="P:central nervous system development"/>
    <property type="evidence" value="ECO:0007669"/>
    <property type="project" value="TreeGrafter"/>
</dbReference>
<dbReference type="PROSITE" id="PS50041">
    <property type="entry name" value="C_TYPE_LECTIN_2"/>
    <property type="match status" value="1"/>
</dbReference>
<dbReference type="InterPro" id="IPR003599">
    <property type="entry name" value="Ig_sub"/>
</dbReference>
<dbReference type="Pfam" id="PF00008">
    <property type="entry name" value="EGF"/>
    <property type="match status" value="1"/>
</dbReference>
<feature type="region of interest" description="Disordered" evidence="26">
    <location>
        <begin position="1041"/>
        <end position="1078"/>
    </location>
</feature>
<dbReference type="InterPro" id="IPR000436">
    <property type="entry name" value="Sushi_SCR_CCP_dom"/>
</dbReference>
<evidence type="ECO:0000256" key="1">
    <source>
        <dbReference type="ARBA" id="ARBA00004504"/>
    </source>
</evidence>
<dbReference type="SUPFAM" id="SSF57196">
    <property type="entry name" value="EGF/Laminin"/>
    <property type="match status" value="1"/>
</dbReference>
<keyword evidence="7 24" id="KW-0768">Sushi</keyword>
<feature type="signal peptide" evidence="27">
    <location>
        <begin position="1"/>
        <end position="18"/>
    </location>
</feature>
<evidence type="ECO:0000256" key="27">
    <source>
        <dbReference type="SAM" id="SignalP"/>
    </source>
</evidence>
<dbReference type="InterPro" id="IPR036179">
    <property type="entry name" value="Ig-like_dom_sf"/>
</dbReference>
<feature type="disulfide bond" evidence="24">
    <location>
        <begin position="1396"/>
        <end position="1423"/>
    </location>
</feature>
<dbReference type="Pfam" id="PF00084">
    <property type="entry name" value="Sushi"/>
    <property type="match status" value="1"/>
</dbReference>
<gene>
    <name evidence="34" type="primary">LOC108895784</name>
</gene>
<dbReference type="InterPro" id="IPR013106">
    <property type="entry name" value="Ig_V-set"/>
</dbReference>
<evidence type="ECO:0000256" key="12">
    <source>
        <dbReference type="ARBA" id="ARBA00022974"/>
    </source>
</evidence>
<dbReference type="GO" id="GO:0005615">
    <property type="term" value="C:extracellular space"/>
    <property type="evidence" value="ECO:0007669"/>
    <property type="project" value="TreeGrafter"/>
</dbReference>
<dbReference type="GO" id="GO:0016020">
    <property type="term" value="C:membrane"/>
    <property type="evidence" value="ECO:0007669"/>
    <property type="project" value="UniProtKB-ARBA"/>
</dbReference>
<feature type="region of interest" description="Disordered" evidence="26">
    <location>
        <begin position="379"/>
        <end position="452"/>
    </location>
</feature>
<dbReference type="InterPro" id="IPR018097">
    <property type="entry name" value="EGF_Ca-bd_CS"/>
</dbReference>
<keyword evidence="12" id="KW-0654">Proteoglycan</keyword>
<keyword evidence="17" id="KW-0393">Immunoglobulin domain</keyword>
<keyword evidence="15" id="KW-0966">Cell projection</keyword>
<evidence type="ECO:0000256" key="7">
    <source>
        <dbReference type="ARBA" id="ARBA00022659"/>
    </source>
</evidence>
<feature type="disulfide bond" evidence="25">
    <location>
        <begin position="219"/>
        <end position="240"/>
    </location>
</feature>
<dbReference type="PROSITE" id="PS01186">
    <property type="entry name" value="EGF_2"/>
    <property type="match status" value="1"/>
</dbReference>
<comment type="similarity">
    <text evidence="3">Belongs to the aggrecan/versican proteoglycan family.</text>
</comment>
<comment type="function">
    <text evidence="18">May play a role in intercellular signaling and in connecting cells with the extracellular matrix. May take part in the regulation of cell motility, growth and differentiation. Binds hyaluronic acid.</text>
</comment>
<dbReference type="PROSITE" id="PS00022">
    <property type="entry name" value="EGF_1"/>
    <property type="match status" value="2"/>
</dbReference>
<dbReference type="SUPFAM" id="SSF56436">
    <property type="entry name" value="C-type lectin-like"/>
    <property type="match status" value="3"/>
</dbReference>
<evidence type="ECO:0000256" key="8">
    <source>
        <dbReference type="ARBA" id="ARBA00022729"/>
    </source>
</evidence>
<proteinExistence type="inferred from homology"/>
<dbReference type="FunFam" id="2.10.70.10:FF:000003">
    <property type="entry name" value="Versican core protein"/>
    <property type="match status" value="1"/>
</dbReference>
<dbReference type="PROSITE" id="PS01241">
    <property type="entry name" value="LINK_1"/>
    <property type="match status" value="1"/>
</dbReference>
<dbReference type="PROSITE" id="PS50963">
    <property type="entry name" value="LINK_2"/>
    <property type="match status" value="2"/>
</dbReference>
<dbReference type="FunFam" id="3.10.100.10:FF:000002">
    <property type="entry name" value="Hyaluronan proteoglycan link protein 1"/>
    <property type="match status" value="1"/>
</dbReference>
<feature type="disulfide bond" evidence="24">
    <location>
        <begin position="1367"/>
        <end position="1410"/>
    </location>
</feature>
<feature type="disulfide bond" evidence="25">
    <location>
        <begin position="318"/>
        <end position="339"/>
    </location>
</feature>
<keyword evidence="16" id="KW-0373">Hyaluronic acid</keyword>
<comment type="caution">
    <text evidence="23">Lacks conserved residue(s) required for the propagation of feature annotation.</text>
</comment>
<evidence type="ECO:0000256" key="5">
    <source>
        <dbReference type="ARBA" id="ARBA00022530"/>
    </source>
</evidence>
<feature type="chain" id="PRO_5042590262" description="Versican core protein" evidence="27">
    <location>
        <begin position="19"/>
        <end position="1511"/>
    </location>
</feature>
<dbReference type="GO" id="GO:0007155">
    <property type="term" value="P:cell adhesion"/>
    <property type="evidence" value="ECO:0007669"/>
    <property type="project" value="InterPro"/>
</dbReference>
<dbReference type="Gene3D" id="2.10.70.10">
    <property type="entry name" value="Complement Module, domain 1"/>
    <property type="match status" value="1"/>
</dbReference>
<keyword evidence="5" id="KW-0272">Extracellular matrix</keyword>
<dbReference type="SUPFAM" id="SSF57535">
    <property type="entry name" value="Complement control module/SCR domain"/>
    <property type="match status" value="1"/>
</dbReference>
<dbReference type="SMART" id="SM00181">
    <property type="entry name" value="EGF"/>
    <property type="match status" value="2"/>
</dbReference>
<dbReference type="KEGG" id="lcf:108895784"/>
<feature type="domain" description="Link" evidence="32">
    <location>
        <begin position="274"/>
        <end position="371"/>
    </location>
</feature>
<sequence>MIPHILTHLLCLVCLCSARPQPAPSHSMRMEKNSPAVGSLAGRVVLPCHFSIMPPAPSSLTHAPSHTTNTPTPAPFLLPNAPQTPSPEELLRIKWTKLEGEGEKVVLVAQGGVVKVGQEYRNRVSVASHPLSIGDASLMIVKLRASDAGLYRCEVMHGMEDTQDTVSLNVTGVVFHYRARTSRYTLDFPGAVDACRAAGASIASPEQLMAAFEDGLDQCDAGWLADQSVRYPITLPRSGCLGDLMSRPGVRTYGIRDPTEKYDVYCFVDKLHGEVFYPPSLSDKLTLQQAREECEKHDAVLASPGQLFAAWRQGLNRCDYGWLADGSVRYPITVPRPQCGGGLLGVRTLYKYENQTGYPDPTDKHGAFCFKAKLPEPTTMSPAMTPAAYKPDDSTSEPHTPTAEPLLVPERAEIQRAPEPVAHSTERPHTASPDQHGLPHTSPHTTAAVTPTPILDDDDIQQFHVNRVEAVPARGDVVDPMQLPPLPTTRSQTAHLDIFHGGEEGGQAGAGRDESSGSGEGGSSDDSSSGTEVGAAVTPTQVWAETISKPSWLPEMTTGPELGVETTLKPLHLPEITLQHVDSEILTPEPGLPVGSGDAGQQQQQQPAVVFKEDVTPAAALTVDLDPLLAFPAGGEETSAKPPFHLIIVNIHDKNQSVDQILDILNQPVSGVDGPQSLFPQITDLSQITSEAIQSSGDIDSLDPAPINLPPTVSFVNGKHEVTFEPERPEEARGDQFETATPVRVEDIVVEKEEETEESATPFDYSVIEIHTEETPTEETSDAVTHTPDTYPDEVTDTVPYVFTDFDRVTTQEPDDQTITTPPYTPHVSSPAPTTPSGPVLPGVSQPVSAAVSVYEDMEGSASVSTDVVMQEGSADDVSPTPASDIQLGVMTDETEIGGTEPPTFVPDTESRETTTQTQTEDFEGSASGEDEASGQEPPETPGLTSTVQPIHSTLHTQPPQPAAGTEVTEVPVVLPAVETAAETGSGAEQPSGEGEASGEAGDVVDLSGEVAVTVLPSVAAVGEHTTLTTHIDLRAQHTHTLHTSLPRCHRRPHPHAPPKSYREQTERPTTSSTKYVSQSVLSTTSPLYTFDQSTHSVPQWALSPDPAATPLPDDEFVDYDKEIAPSLVKVPDETVATEQPETGTDSAYSVEASTVNIRDLLPCSVSECQNGGSCYKKGAQNICVCAPGYTGQHCETDVDECQSNPCLNGATCLDGVNSFTCLCLPSYAGELCEQDTEVCGFGWQKFQSHCYKYFTHRRTWDAAERECRLHGAHLTSILSQEEQLFVNRLGSDYQWIGLNDKMFERDFRWTDSRPMQYDHWRPNQPDSFFQSGEDCVVMIWHEDGQWNDVPCNYHLTFTCKKGTVSCGQPPVVKDARVFGAMKPRYEINSLLRYHCKQGFIQRHAPTIRCRANGQWDAPKVTCTSPATYHKSFTLRRHNNQNNEQQNRLYNYHIHHHTKSHQKHTQTQEQQQTYSTLQNLWIPLQNRVQQFFREKREVPVHTHNNEDQMRH</sequence>
<organism evidence="33 34">
    <name type="scientific">Lates calcarifer</name>
    <name type="common">Barramundi</name>
    <name type="synonym">Holocentrus calcarifer</name>
    <dbReference type="NCBI Taxonomy" id="8187"/>
    <lineage>
        <taxon>Eukaryota</taxon>
        <taxon>Metazoa</taxon>
        <taxon>Chordata</taxon>
        <taxon>Craniata</taxon>
        <taxon>Vertebrata</taxon>
        <taxon>Euteleostomi</taxon>
        <taxon>Actinopterygii</taxon>
        <taxon>Neopterygii</taxon>
        <taxon>Teleostei</taxon>
        <taxon>Neoteleostei</taxon>
        <taxon>Acanthomorphata</taxon>
        <taxon>Carangaria</taxon>
        <taxon>Carangaria incertae sedis</taxon>
        <taxon>Centropomidae</taxon>
        <taxon>Lates</taxon>
    </lineage>
</organism>
<dbReference type="InterPro" id="IPR007110">
    <property type="entry name" value="Ig-like_dom"/>
</dbReference>
<dbReference type="Pfam" id="PF07686">
    <property type="entry name" value="V-set"/>
    <property type="match status" value="1"/>
</dbReference>
<evidence type="ECO:0000256" key="24">
    <source>
        <dbReference type="PROSITE-ProRule" id="PRU00302"/>
    </source>
</evidence>
<dbReference type="PROSITE" id="PS50835">
    <property type="entry name" value="IG_LIKE"/>
    <property type="match status" value="1"/>
</dbReference>
<evidence type="ECO:0000256" key="3">
    <source>
        <dbReference type="ARBA" id="ARBA00006838"/>
    </source>
</evidence>
<dbReference type="InterPro" id="IPR001881">
    <property type="entry name" value="EGF-like_Ca-bd_dom"/>
</dbReference>